<comment type="caution">
    <text evidence="4">The sequence shown here is derived from an EMBL/GenBank/DDBJ whole genome shotgun (WGS) entry which is preliminary data.</text>
</comment>
<dbReference type="CDD" id="cd00093">
    <property type="entry name" value="HTH_XRE"/>
    <property type="match status" value="1"/>
</dbReference>
<feature type="compositionally biased region" description="Basic residues" evidence="2">
    <location>
        <begin position="268"/>
        <end position="279"/>
    </location>
</feature>
<name>A0A927YM76_9FIRM</name>
<reference evidence="4" key="1">
    <citation type="submission" date="2019-04" db="EMBL/GenBank/DDBJ databases">
        <title>Evolution of Biomass-Degrading Anaerobic Consortia Revealed by Metagenomics.</title>
        <authorList>
            <person name="Peng X."/>
        </authorList>
    </citation>
    <scope>NUCLEOTIDE SEQUENCE</scope>
    <source>
        <strain evidence="4">SIG311</strain>
    </source>
</reference>
<feature type="region of interest" description="Disordered" evidence="2">
    <location>
        <begin position="266"/>
        <end position="288"/>
    </location>
</feature>
<dbReference type="Pfam" id="PF01381">
    <property type="entry name" value="HTH_3"/>
    <property type="match status" value="1"/>
</dbReference>
<evidence type="ECO:0000259" key="3">
    <source>
        <dbReference type="PROSITE" id="PS50943"/>
    </source>
</evidence>
<organism evidence="4 5">
    <name type="scientific">Pseudobutyrivibrio ruminis</name>
    <dbReference type="NCBI Taxonomy" id="46206"/>
    <lineage>
        <taxon>Bacteria</taxon>
        <taxon>Bacillati</taxon>
        <taxon>Bacillota</taxon>
        <taxon>Clostridia</taxon>
        <taxon>Lachnospirales</taxon>
        <taxon>Lachnospiraceae</taxon>
        <taxon>Pseudobutyrivibrio</taxon>
    </lineage>
</organism>
<dbReference type="PROSITE" id="PS50943">
    <property type="entry name" value="HTH_CROC1"/>
    <property type="match status" value="1"/>
</dbReference>
<dbReference type="PANTHER" id="PTHR46558:SF11">
    <property type="entry name" value="HTH-TYPE TRANSCRIPTIONAL REGULATOR XRE"/>
    <property type="match status" value="1"/>
</dbReference>
<dbReference type="AlphaFoldDB" id="A0A927YM76"/>
<feature type="domain" description="HTH cro/C1-type" evidence="3">
    <location>
        <begin position="11"/>
        <end position="66"/>
    </location>
</feature>
<dbReference type="Gene3D" id="1.10.260.40">
    <property type="entry name" value="lambda repressor-like DNA-binding domains"/>
    <property type="match status" value="1"/>
</dbReference>
<dbReference type="Proteomes" id="UP000766246">
    <property type="component" value="Unassembled WGS sequence"/>
</dbReference>
<dbReference type="PANTHER" id="PTHR46558">
    <property type="entry name" value="TRACRIPTIONAL REGULATORY PROTEIN-RELATED-RELATED"/>
    <property type="match status" value="1"/>
</dbReference>
<dbReference type="SUPFAM" id="SSF47413">
    <property type="entry name" value="lambda repressor-like DNA-binding domains"/>
    <property type="match status" value="1"/>
</dbReference>
<evidence type="ECO:0000256" key="2">
    <source>
        <dbReference type="SAM" id="MobiDB-lite"/>
    </source>
</evidence>
<gene>
    <name evidence="4" type="ORF">E7272_06820</name>
</gene>
<dbReference type="EMBL" id="SVER01000014">
    <property type="protein sequence ID" value="MBE5919544.1"/>
    <property type="molecule type" value="Genomic_DNA"/>
</dbReference>
<dbReference type="InterPro" id="IPR001387">
    <property type="entry name" value="Cro/C1-type_HTH"/>
</dbReference>
<protein>
    <submittedName>
        <fullName evidence="4">Helix-turn-helix transcriptional regulator</fullName>
    </submittedName>
</protein>
<proteinExistence type="predicted"/>
<sequence length="288" mass="33122">MKTHVTLQERLKDLRVEKGLSQDELAAATGISKSTISEYETDETKGISHYAVVQLADYFDVSLDYLFDRSSSRTNDTKDVSVLDLDDRTLEILKNKELNNRLLCELISHPGFKDVLADIEIYIDGIAGQNFQAIQAVMNAYHEKIVRNLKPDRDDIWTALLEANHVEERNYFINRINTELTPILDDLRNAHKKDSETATDTTLKDIILENIPVPQVTEEDPDEDVAKIFFNSFCATSGIVPSTVPPEEYNVFKKLMHRSKKYKDMLKSKKNTRKVKRLKERKEKNSEN</sequence>
<evidence type="ECO:0000256" key="1">
    <source>
        <dbReference type="ARBA" id="ARBA00023125"/>
    </source>
</evidence>
<dbReference type="SMART" id="SM00530">
    <property type="entry name" value="HTH_XRE"/>
    <property type="match status" value="1"/>
</dbReference>
<evidence type="ECO:0000313" key="5">
    <source>
        <dbReference type="Proteomes" id="UP000766246"/>
    </source>
</evidence>
<evidence type="ECO:0000313" key="4">
    <source>
        <dbReference type="EMBL" id="MBE5919544.1"/>
    </source>
</evidence>
<dbReference type="GO" id="GO:0003677">
    <property type="term" value="F:DNA binding"/>
    <property type="evidence" value="ECO:0007669"/>
    <property type="project" value="UniProtKB-KW"/>
</dbReference>
<keyword evidence="1" id="KW-0238">DNA-binding</keyword>
<accession>A0A927YM76</accession>
<dbReference type="InterPro" id="IPR010982">
    <property type="entry name" value="Lambda_DNA-bd_dom_sf"/>
</dbReference>